<protein>
    <submittedName>
        <fullName evidence="6">SMC-Scp complex subunit ScpB</fullName>
    </submittedName>
</protein>
<sequence length="230" mass="24690">MTDEPEDRTEAEGPSAETEPFQLLRMVEAILFAAAEPMTEKALAARLPGGTDVSGLLAELAAHYDRRGVRLVRRGATWAFRTAPDLAAVLTVESVEQKKLSRAAVETMAIVAYHQPVTRAEIEEIRGVAVSKGTLDVLLEAGWIRPRGRRQSPGRPLTWGTTDAFLDHFGLESLKDLPGVEEMKAAGLLDARPAIAAYGARAADHGVLPDPDGPDDAAAEPLDPLDPEDP</sequence>
<evidence type="ECO:0000256" key="4">
    <source>
        <dbReference type="ARBA" id="ARBA00023306"/>
    </source>
</evidence>
<gene>
    <name evidence="6" type="primary">scpB</name>
    <name evidence="6" type="ORF">GHC57_03650</name>
</gene>
<feature type="region of interest" description="Disordered" evidence="5">
    <location>
        <begin position="204"/>
        <end position="230"/>
    </location>
</feature>
<evidence type="ECO:0000256" key="2">
    <source>
        <dbReference type="ARBA" id="ARBA00022618"/>
    </source>
</evidence>
<keyword evidence="3" id="KW-0159">Chromosome partition</keyword>
<dbReference type="Pfam" id="PF04079">
    <property type="entry name" value="SMC_ScpB"/>
    <property type="match status" value="1"/>
</dbReference>
<evidence type="ECO:0000256" key="5">
    <source>
        <dbReference type="SAM" id="MobiDB-lite"/>
    </source>
</evidence>
<dbReference type="PANTHER" id="PTHR34298">
    <property type="entry name" value="SEGREGATION AND CONDENSATION PROTEIN B"/>
    <property type="match status" value="1"/>
</dbReference>
<evidence type="ECO:0000256" key="1">
    <source>
        <dbReference type="ARBA" id="ARBA00022490"/>
    </source>
</evidence>
<dbReference type="SUPFAM" id="SSF46785">
    <property type="entry name" value="Winged helix' DNA-binding domain"/>
    <property type="match status" value="2"/>
</dbReference>
<dbReference type="NCBIfam" id="TIGR00281">
    <property type="entry name" value="SMC-Scp complex subunit ScpB"/>
    <property type="match status" value="1"/>
</dbReference>
<dbReference type="PANTHER" id="PTHR34298:SF2">
    <property type="entry name" value="SEGREGATION AND CONDENSATION PROTEIN B"/>
    <property type="match status" value="1"/>
</dbReference>
<reference evidence="6 7" key="1">
    <citation type="submission" date="2019-10" db="EMBL/GenBank/DDBJ databases">
        <title>Draft whole-genome sequence of the purple nonsulfur photosynthetic bacterium Roseospira navarrensis DSM 15114.</title>
        <authorList>
            <person name="Kyndt J.A."/>
            <person name="Meyer T.E."/>
        </authorList>
    </citation>
    <scope>NUCLEOTIDE SEQUENCE [LARGE SCALE GENOMIC DNA]</scope>
    <source>
        <strain evidence="6 7">DSM 15114</strain>
    </source>
</reference>
<dbReference type="EMBL" id="WIVE01000006">
    <property type="protein sequence ID" value="MQX35605.1"/>
    <property type="molecule type" value="Genomic_DNA"/>
</dbReference>
<dbReference type="Gene3D" id="1.10.10.10">
    <property type="entry name" value="Winged helix-like DNA-binding domain superfamily/Winged helix DNA-binding domain"/>
    <property type="match status" value="2"/>
</dbReference>
<keyword evidence="4" id="KW-0131">Cell cycle</keyword>
<accession>A0A7X2D3X9</accession>
<dbReference type="InterPro" id="IPR036388">
    <property type="entry name" value="WH-like_DNA-bd_sf"/>
</dbReference>
<feature type="compositionally biased region" description="Acidic residues" evidence="5">
    <location>
        <begin position="212"/>
        <end position="230"/>
    </location>
</feature>
<keyword evidence="1" id="KW-0963">Cytoplasm</keyword>
<dbReference type="Proteomes" id="UP000434582">
    <property type="component" value="Unassembled WGS sequence"/>
</dbReference>
<keyword evidence="7" id="KW-1185">Reference proteome</keyword>
<dbReference type="InterPro" id="IPR036390">
    <property type="entry name" value="WH_DNA-bd_sf"/>
</dbReference>
<evidence type="ECO:0000256" key="3">
    <source>
        <dbReference type="ARBA" id="ARBA00022829"/>
    </source>
</evidence>
<dbReference type="AlphaFoldDB" id="A0A7X2D3X9"/>
<proteinExistence type="predicted"/>
<dbReference type="RefSeq" id="WP_153341277.1">
    <property type="nucleotide sequence ID" value="NZ_WIVE01000006.1"/>
</dbReference>
<comment type="caution">
    <text evidence="6">The sequence shown here is derived from an EMBL/GenBank/DDBJ whole genome shotgun (WGS) entry which is preliminary data.</text>
</comment>
<dbReference type="GO" id="GO:0051301">
    <property type="term" value="P:cell division"/>
    <property type="evidence" value="ECO:0007669"/>
    <property type="project" value="UniProtKB-KW"/>
</dbReference>
<organism evidence="6 7">
    <name type="scientific">Roseospira navarrensis</name>
    <dbReference type="NCBI Taxonomy" id="140058"/>
    <lineage>
        <taxon>Bacteria</taxon>
        <taxon>Pseudomonadati</taxon>
        <taxon>Pseudomonadota</taxon>
        <taxon>Alphaproteobacteria</taxon>
        <taxon>Rhodospirillales</taxon>
        <taxon>Rhodospirillaceae</taxon>
        <taxon>Roseospira</taxon>
    </lineage>
</organism>
<evidence type="ECO:0000313" key="7">
    <source>
        <dbReference type="Proteomes" id="UP000434582"/>
    </source>
</evidence>
<dbReference type="PIRSF" id="PIRSF019345">
    <property type="entry name" value="ScpB"/>
    <property type="match status" value="1"/>
</dbReference>
<dbReference type="InterPro" id="IPR005234">
    <property type="entry name" value="ScpB_csome_segregation"/>
</dbReference>
<keyword evidence="2" id="KW-0132">Cell division</keyword>
<name>A0A7X2D3X9_9PROT</name>
<dbReference type="OrthoDB" id="9806226at2"/>
<evidence type="ECO:0000313" key="6">
    <source>
        <dbReference type="EMBL" id="MQX35605.1"/>
    </source>
</evidence>
<dbReference type="GO" id="GO:0051304">
    <property type="term" value="P:chromosome separation"/>
    <property type="evidence" value="ECO:0007669"/>
    <property type="project" value="InterPro"/>
</dbReference>